<feature type="transmembrane region" description="Helical" evidence="8">
    <location>
        <begin position="295"/>
        <end position="316"/>
    </location>
</feature>
<dbReference type="InterPro" id="IPR038731">
    <property type="entry name" value="RgtA/B/C-like"/>
</dbReference>
<evidence type="ECO:0000256" key="4">
    <source>
        <dbReference type="ARBA" id="ARBA00022679"/>
    </source>
</evidence>
<feature type="transmembrane region" description="Helical" evidence="8">
    <location>
        <begin position="115"/>
        <end position="141"/>
    </location>
</feature>
<feature type="transmembrane region" description="Helical" evidence="8">
    <location>
        <begin position="347"/>
        <end position="366"/>
    </location>
</feature>
<evidence type="ECO:0000259" key="9">
    <source>
        <dbReference type="Pfam" id="PF13231"/>
    </source>
</evidence>
<feature type="transmembrane region" description="Helical" evidence="8">
    <location>
        <begin position="202"/>
        <end position="220"/>
    </location>
</feature>
<dbReference type="Proteomes" id="UP000068196">
    <property type="component" value="Chromosome"/>
</dbReference>
<dbReference type="AlphaFoldDB" id="A0A0U5AYN2"/>
<feature type="domain" description="Glycosyltransferase RgtA/B/C/D-like" evidence="9">
    <location>
        <begin position="60"/>
        <end position="218"/>
    </location>
</feature>
<reference evidence="10 11" key="1">
    <citation type="journal article" date="2016" name="Int. J. Syst. Evol. Microbiol.">
        <title>Caldimicrobium thiodismutans sp. nov., a sulfur-disproportionating bacterium isolated from a hot spring, and emended description of the genus Caldimicrobium.</title>
        <authorList>
            <person name="Kojima H."/>
            <person name="Umezawa K."/>
            <person name="Fukui M."/>
        </authorList>
    </citation>
    <scope>NUCLEOTIDE SEQUENCE [LARGE SCALE GENOMIC DNA]</scope>
    <source>
        <strain evidence="10 11">TF1</strain>
    </source>
</reference>
<evidence type="ECO:0000313" key="10">
    <source>
        <dbReference type="EMBL" id="BAU23583.1"/>
    </source>
</evidence>
<dbReference type="STRING" id="1653476.THC_1212"/>
<evidence type="ECO:0000256" key="5">
    <source>
        <dbReference type="ARBA" id="ARBA00022692"/>
    </source>
</evidence>
<feature type="transmembrane region" description="Helical" evidence="8">
    <location>
        <begin position="12"/>
        <end position="32"/>
    </location>
</feature>
<evidence type="ECO:0000256" key="2">
    <source>
        <dbReference type="ARBA" id="ARBA00022475"/>
    </source>
</evidence>
<dbReference type="KEGG" id="cthi:THC_1212"/>
<dbReference type="GO" id="GO:0016763">
    <property type="term" value="F:pentosyltransferase activity"/>
    <property type="evidence" value="ECO:0007669"/>
    <property type="project" value="TreeGrafter"/>
</dbReference>
<accession>A0A0U5AYN2</accession>
<dbReference type="InterPro" id="IPR050297">
    <property type="entry name" value="LipidA_mod_glycosyltrf_83"/>
</dbReference>
<dbReference type="GO" id="GO:0005886">
    <property type="term" value="C:plasma membrane"/>
    <property type="evidence" value="ECO:0007669"/>
    <property type="project" value="UniProtKB-SubCell"/>
</dbReference>
<name>A0A0U5AYN2_9BACT</name>
<dbReference type="PATRIC" id="fig|1653476.3.peg.1259"/>
<dbReference type="EMBL" id="AP014945">
    <property type="protein sequence ID" value="BAU23583.1"/>
    <property type="molecule type" value="Genomic_DNA"/>
</dbReference>
<proteinExistence type="predicted"/>
<organism evidence="10 11">
    <name type="scientific">Caldimicrobium thiodismutans</name>
    <dbReference type="NCBI Taxonomy" id="1653476"/>
    <lineage>
        <taxon>Bacteria</taxon>
        <taxon>Pseudomonadati</taxon>
        <taxon>Thermodesulfobacteriota</taxon>
        <taxon>Thermodesulfobacteria</taxon>
        <taxon>Thermodesulfobacteriales</taxon>
        <taxon>Thermodesulfobacteriaceae</taxon>
        <taxon>Caldimicrobium</taxon>
    </lineage>
</organism>
<feature type="transmembrane region" description="Helical" evidence="8">
    <location>
        <begin position="243"/>
        <end position="264"/>
    </location>
</feature>
<feature type="transmembrane region" description="Helical" evidence="8">
    <location>
        <begin position="322"/>
        <end position="340"/>
    </location>
</feature>
<dbReference type="GO" id="GO:0009103">
    <property type="term" value="P:lipopolysaccharide biosynthetic process"/>
    <property type="evidence" value="ECO:0007669"/>
    <property type="project" value="UniProtKB-ARBA"/>
</dbReference>
<keyword evidence="5 8" id="KW-0812">Transmembrane</keyword>
<keyword evidence="7 8" id="KW-0472">Membrane</keyword>
<keyword evidence="2" id="KW-1003">Cell membrane</keyword>
<protein>
    <recommendedName>
        <fullName evidence="9">Glycosyltransferase RgtA/B/C/D-like domain-containing protein</fullName>
    </recommendedName>
</protein>
<keyword evidence="11" id="KW-1185">Reference proteome</keyword>
<evidence type="ECO:0000313" key="11">
    <source>
        <dbReference type="Proteomes" id="UP000068196"/>
    </source>
</evidence>
<dbReference type="OrthoDB" id="9811222at2"/>
<feature type="transmembrane region" description="Helical" evidence="8">
    <location>
        <begin position="161"/>
        <end position="190"/>
    </location>
</feature>
<feature type="transmembrane region" description="Helical" evidence="8">
    <location>
        <begin position="81"/>
        <end position="103"/>
    </location>
</feature>
<comment type="subcellular location">
    <subcellularLocation>
        <location evidence="1">Cell membrane</location>
        <topology evidence="1">Multi-pass membrane protein</topology>
    </subcellularLocation>
</comment>
<keyword evidence="4" id="KW-0808">Transferase</keyword>
<evidence type="ECO:0000256" key="8">
    <source>
        <dbReference type="SAM" id="Phobius"/>
    </source>
</evidence>
<evidence type="ECO:0000256" key="7">
    <source>
        <dbReference type="ARBA" id="ARBA00023136"/>
    </source>
</evidence>
<dbReference type="PANTHER" id="PTHR33908">
    <property type="entry name" value="MANNOSYLTRANSFERASE YKCB-RELATED"/>
    <property type="match status" value="1"/>
</dbReference>
<sequence length="498" mass="59297">MSQKFQRKYFVDYLFSIGGLFLLILFTGKFFYLKELPLLLSYDESYYWDWARHLDWGYYSKPPMVAWLIYLSTKAFGISEFAVRLPALLSITGAITLLYVLTFRYFGEYLARAHLFTLSFVPIFLVYSFVMTIDPPLLFFWTLSLYFFVEYLKNPTFLRAIFTGISMGLALLTKQTALALPVLTFLYLFFFERETLKKRETLLLLLLPFILLLPNLYWNFKHHFTLFKHTEEHFERGVPSFSYYLKFYGGLFFLFGPIFFLYFLKYGFKYFSIIKLNLKGAFKNLSYAEAFQLKILNFFYFTSFPPLLVLLILSLFKEFNPNWIMPFFLSGYLWVLFFLLQKNFTKFLYILNLFIILGVSLMVLALPRKPDIFGRSSALLLYKFYGWKDLSQFVEKHYQEGIPLLASHREIASSLAFYMNSHPEVYVVNLEKRPENQYHLWREDEEIIGKEVLYVQKGIFEPGVLKAPLKLEELRLNYYGKEKSFSLWKGIYVKDLVR</sequence>
<dbReference type="PANTHER" id="PTHR33908:SF11">
    <property type="entry name" value="MEMBRANE PROTEIN"/>
    <property type="match status" value="1"/>
</dbReference>
<reference evidence="11" key="2">
    <citation type="journal article" date="2016" name="Int. J. Syst. Evol. Microbiol.">
        <title>Caldimicrobium thiodismutans sp. nov., a sulfur-disproportionating bacterium isolated from a hot spring.</title>
        <authorList>
            <person name="Kojima H."/>
            <person name="Umezawa K."/>
            <person name="Fukui M."/>
        </authorList>
    </citation>
    <scope>NUCLEOTIDE SEQUENCE [LARGE SCALE GENOMIC DNA]</scope>
    <source>
        <strain evidence="11">TF1</strain>
    </source>
</reference>
<evidence type="ECO:0000256" key="1">
    <source>
        <dbReference type="ARBA" id="ARBA00004651"/>
    </source>
</evidence>
<dbReference type="Pfam" id="PF13231">
    <property type="entry name" value="PMT_2"/>
    <property type="match status" value="1"/>
</dbReference>
<keyword evidence="3" id="KW-0328">Glycosyltransferase</keyword>
<gene>
    <name evidence="10" type="ORF">THC_1212</name>
</gene>
<keyword evidence="6 8" id="KW-1133">Transmembrane helix</keyword>
<evidence type="ECO:0000256" key="3">
    <source>
        <dbReference type="ARBA" id="ARBA00022676"/>
    </source>
</evidence>
<dbReference type="RefSeq" id="WP_068514777.1">
    <property type="nucleotide sequence ID" value="NZ_AP014945.1"/>
</dbReference>
<evidence type="ECO:0000256" key="6">
    <source>
        <dbReference type="ARBA" id="ARBA00022989"/>
    </source>
</evidence>